<name>A0ABP9LKK4_9ACTN</name>
<organism evidence="1 2">
    <name type="scientific">Streptomyces similanensis</name>
    <dbReference type="NCBI Taxonomy" id="1274988"/>
    <lineage>
        <taxon>Bacteria</taxon>
        <taxon>Bacillati</taxon>
        <taxon>Actinomycetota</taxon>
        <taxon>Actinomycetes</taxon>
        <taxon>Kitasatosporales</taxon>
        <taxon>Streptomycetaceae</taxon>
        <taxon>Streptomyces</taxon>
    </lineage>
</organism>
<sequence>MPAGLCADAVRRGSRVLRRRAAVRRVLWLALLAAVVAFSVWASTAGPWAEPPSRTTPPVRDR</sequence>
<accession>A0ABP9LKK4</accession>
<evidence type="ECO:0008006" key="3">
    <source>
        <dbReference type="Google" id="ProtNLM"/>
    </source>
</evidence>
<gene>
    <name evidence="1" type="ORF">GCM10023336_68990</name>
</gene>
<dbReference type="EMBL" id="BAABKC010000127">
    <property type="protein sequence ID" value="GAA5077908.1"/>
    <property type="molecule type" value="Genomic_DNA"/>
</dbReference>
<evidence type="ECO:0000313" key="1">
    <source>
        <dbReference type="EMBL" id="GAA5077908.1"/>
    </source>
</evidence>
<proteinExistence type="predicted"/>
<reference evidence="2" key="1">
    <citation type="journal article" date="2019" name="Int. J. Syst. Evol. Microbiol.">
        <title>The Global Catalogue of Microorganisms (GCM) 10K type strain sequencing project: providing services to taxonomists for standard genome sequencing and annotation.</title>
        <authorList>
            <consortium name="The Broad Institute Genomics Platform"/>
            <consortium name="The Broad Institute Genome Sequencing Center for Infectious Disease"/>
            <person name="Wu L."/>
            <person name="Ma J."/>
        </authorList>
    </citation>
    <scope>NUCLEOTIDE SEQUENCE [LARGE SCALE GENOMIC DNA]</scope>
    <source>
        <strain evidence="2">JCM 18410</strain>
    </source>
</reference>
<dbReference type="Proteomes" id="UP001500124">
    <property type="component" value="Unassembled WGS sequence"/>
</dbReference>
<keyword evidence="2" id="KW-1185">Reference proteome</keyword>
<protein>
    <recommendedName>
        <fullName evidence="3">Class F sortase</fullName>
    </recommendedName>
</protein>
<evidence type="ECO:0000313" key="2">
    <source>
        <dbReference type="Proteomes" id="UP001500124"/>
    </source>
</evidence>
<comment type="caution">
    <text evidence="1">The sequence shown here is derived from an EMBL/GenBank/DDBJ whole genome shotgun (WGS) entry which is preliminary data.</text>
</comment>